<dbReference type="InterPro" id="IPR024096">
    <property type="entry name" value="NO_sig/Golgi_transp_ligand-bd"/>
</dbReference>
<organism evidence="1 2">
    <name type="scientific">Salisediminibacterium halotolerans</name>
    <dbReference type="NCBI Taxonomy" id="517425"/>
    <lineage>
        <taxon>Bacteria</taxon>
        <taxon>Bacillati</taxon>
        <taxon>Bacillota</taxon>
        <taxon>Bacilli</taxon>
        <taxon>Bacillales</taxon>
        <taxon>Bacillaceae</taxon>
        <taxon>Salisediminibacterium</taxon>
    </lineage>
</organism>
<dbReference type="RefSeq" id="WP_158638117.1">
    <property type="nucleotide sequence ID" value="NZ_BJVE01000012.1"/>
</dbReference>
<comment type="caution">
    <text evidence="1">The sequence shown here is derived from an EMBL/GenBank/DDBJ whole genome shotgun (WGS) entry which is preliminary data.</text>
</comment>
<dbReference type="Gene3D" id="3.30.1380.20">
    <property type="entry name" value="Trafficking protein particle complex subunit 3"/>
    <property type="match status" value="1"/>
</dbReference>
<dbReference type="Proteomes" id="UP000199318">
    <property type="component" value="Unassembled WGS sequence"/>
</dbReference>
<name>A0A1H9U2L9_9BACI</name>
<evidence type="ECO:0000313" key="2">
    <source>
        <dbReference type="Proteomes" id="UP000199318"/>
    </source>
</evidence>
<gene>
    <name evidence="1" type="ORF">SAMN05444126_11241</name>
</gene>
<keyword evidence="2" id="KW-1185">Reference proteome</keyword>
<dbReference type="SUPFAM" id="SSF111126">
    <property type="entry name" value="Ligand-binding domain in the NO signalling and Golgi transport"/>
    <property type="match status" value="1"/>
</dbReference>
<proteinExistence type="predicted"/>
<reference evidence="2" key="1">
    <citation type="submission" date="2016-10" db="EMBL/GenBank/DDBJ databases">
        <authorList>
            <person name="de Groot N.N."/>
        </authorList>
    </citation>
    <scope>NUCLEOTIDE SEQUENCE [LARGE SCALE GENOMIC DNA]</scope>
    <source>
        <strain evidence="2">10nlg</strain>
    </source>
</reference>
<protein>
    <recommendedName>
        <fullName evidence="3">DUF2507 domain-containing protein</fullName>
    </recommendedName>
</protein>
<dbReference type="AlphaFoldDB" id="A0A1H9U2L9"/>
<accession>A0A1H9U2L9</accession>
<dbReference type="EMBL" id="FOGV01000012">
    <property type="protein sequence ID" value="SES03417.1"/>
    <property type="molecule type" value="Genomic_DNA"/>
</dbReference>
<sequence length="142" mass="16264">MFNKKKHEEPADVPAFSYKLLRNDVLPELLGEDESVILYYIGRTLARKHADNWRENGVPIFFQEAGWGLLDELKTKANRKTYVLSVDFAASDTSFALETGFLAQVTENETGHVTEATYEVKETNPQLVHIYVKTDRKDPRES</sequence>
<dbReference type="Pfam" id="PF10702">
    <property type="entry name" value="DUF2507"/>
    <property type="match status" value="1"/>
</dbReference>
<dbReference type="STRING" id="1464123.SAMN05444126_11241"/>
<dbReference type="InterPro" id="IPR019642">
    <property type="entry name" value="DUF2507"/>
</dbReference>
<evidence type="ECO:0000313" key="1">
    <source>
        <dbReference type="EMBL" id="SES03417.1"/>
    </source>
</evidence>
<evidence type="ECO:0008006" key="3">
    <source>
        <dbReference type="Google" id="ProtNLM"/>
    </source>
</evidence>